<accession>A0A9W6L2K6</accession>
<dbReference type="InterPro" id="IPR036388">
    <property type="entry name" value="WH-like_DNA-bd_sf"/>
</dbReference>
<dbReference type="GO" id="GO:0003677">
    <property type="term" value="F:DNA binding"/>
    <property type="evidence" value="ECO:0007669"/>
    <property type="project" value="UniProtKB-KW"/>
</dbReference>
<feature type="region of interest" description="Disordered" evidence="4">
    <location>
        <begin position="1"/>
        <end position="29"/>
    </location>
</feature>
<protein>
    <submittedName>
        <fullName evidence="6">GntR family transcriptional regulator</fullName>
    </submittedName>
</protein>
<keyword evidence="2" id="KW-0238">DNA-binding</keyword>
<evidence type="ECO:0000256" key="1">
    <source>
        <dbReference type="ARBA" id="ARBA00023015"/>
    </source>
</evidence>
<dbReference type="InterPro" id="IPR011711">
    <property type="entry name" value="GntR_C"/>
</dbReference>
<proteinExistence type="predicted"/>
<dbReference type="InterPro" id="IPR036390">
    <property type="entry name" value="WH_DNA-bd_sf"/>
</dbReference>
<evidence type="ECO:0000313" key="6">
    <source>
        <dbReference type="EMBL" id="GLL12481.1"/>
    </source>
</evidence>
<feature type="compositionally biased region" description="Low complexity" evidence="4">
    <location>
        <begin position="1"/>
        <end position="20"/>
    </location>
</feature>
<dbReference type="InterPro" id="IPR008920">
    <property type="entry name" value="TF_FadR/GntR_C"/>
</dbReference>
<evidence type="ECO:0000256" key="4">
    <source>
        <dbReference type="SAM" id="MobiDB-lite"/>
    </source>
</evidence>
<dbReference type="SMART" id="SM00895">
    <property type="entry name" value="FCD"/>
    <property type="match status" value="1"/>
</dbReference>
<keyword evidence="1" id="KW-0805">Transcription regulation</keyword>
<dbReference type="PRINTS" id="PR00035">
    <property type="entry name" value="HTHGNTR"/>
</dbReference>
<dbReference type="SUPFAM" id="SSF48008">
    <property type="entry name" value="GntR ligand-binding domain-like"/>
    <property type="match status" value="1"/>
</dbReference>
<dbReference type="SUPFAM" id="SSF46785">
    <property type="entry name" value="Winged helix' DNA-binding domain"/>
    <property type="match status" value="1"/>
</dbReference>
<reference evidence="6" key="1">
    <citation type="journal article" date="2014" name="Int. J. Syst. Evol. Microbiol.">
        <title>Complete genome sequence of Corynebacterium casei LMG S-19264T (=DSM 44701T), isolated from a smear-ripened cheese.</title>
        <authorList>
            <consortium name="US DOE Joint Genome Institute (JGI-PGF)"/>
            <person name="Walter F."/>
            <person name="Albersmeier A."/>
            <person name="Kalinowski J."/>
            <person name="Ruckert C."/>
        </authorList>
    </citation>
    <scope>NUCLEOTIDE SEQUENCE</scope>
    <source>
        <strain evidence="6">VKM Ac-1069</strain>
    </source>
</reference>
<evidence type="ECO:0000313" key="7">
    <source>
        <dbReference type="Proteomes" id="UP001143463"/>
    </source>
</evidence>
<dbReference type="Pfam" id="PF00392">
    <property type="entry name" value="GntR"/>
    <property type="match status" value="1"/>
</dbReference>
<dbReference type="SMART" id="SM00345">
    <property type="entry name" value="HTH_GNTR"/>
    <property type="match status" value="1"/>
</dbReference>
<dbReference type="Gene3D" id="1.20.120.530">
    <property type="entry name" value="GntR ligand-binding domain-like"/>
    <property type="match status" value="1"/>
</dbReference>
<dbReference type="EMBL" id="BSFQ01000014">
    <property type="protein sequence ID" value="GLL12481.1"/>
    <property type="molecule type" value="Genomic_DNA"/>
</dbReference>
<dbReference type="GO" id="GO:0003700">
    <property type="term" value="F:DNA-binding transcription factor activity"/>
    <property type="evidence" value="ECO:0007669"/>
    <property type="project" value="InterPro"/>
</dbReference>
<dbReference type="Pfam" id="PF07729">
    <property type="entry name" value="FCD"/>
    <property type="match status" value="1"/>
</dbReference>
<dbReference type="AlphaFoldDB" id="A0A9W6L2K6"/>
<reference evidence="6" key="2">
    <citation type="submission" date="2023-01" db="EMBL/GenBank/DDBJ databases">
        <authorList>
            <person name="Sun Q."/>
            <person name="Evtushenko L."/>
        </authorList>
    </citation>
    <scope>NUCLEOTIDE SEQUENCE</scope>
    <source>
        <strain evidence="6">VKM Ac-1069</strain>
    </source>
</reference>
<dbReference type="InterPro" id="IPR000524">
    <property type="entry name" value="Tscrpt_reg_HTH_GntR"/>
</dbReference>
<comment type="caution">
    <text evidence="6">The sequence shown here is derived from an EMBL/GenBank/DDBJ whole genome shotgun (WGS) entry which is preliminary data.</text>
</comment>
<sequence length="268" mass="28584">MTPAGSGARAAAERGNALRRPGSGAGPTTVRLVTAGEETGTFRGIRVGRIAAPLREQVIDGLRTAILEFELQPGQRLVERELIEQTGVSRATIREALRELAAEGLVVTVPQKGAMVYKPSADEARDLYAVRASLEALTVRRFIERANAAHHDRLRATVTALEQDVEAGADMHRLLRDKDLFYTELLAGAASPTIEQILGGVQARVRLLRATSMSQPGRAAQMAVEMRALVDAITARDVASAERLCIEHLEHAAATGLAALDGVGRAGS</sequence>
<keyword evidence="7" id="KW-1185">Reference proteome</keyword>
<keyword evidence="3" id="KW-0804">Transcription</keyword>
<dbReference type="Gene3D" id="1.10.10.10">
    <property type="entry name" value="Winged helix-like DNA-binding domain superfamily/Winged helix DNA-binding domain"/>
    <property type="match status" value="1"/>
</dbReference>
<dbReference type="Proteomes" id="UP001143463">
    <property type="component" value="Unassembled WGS sequence"/>
</dbReference>
<dbReference type="PANTHER" id="PTHR43537">
    <property type="entry name" value="TRANSCRIPTIONAL REGULATOR, GNTR FAMILY"/>
    <property type="match status" value="1"/>
</dbReference>
<feature type="domain" description="HTH gntR-type" evidence="5">
    <location>
        <begin position="52"/>
        <end position="119"/>
    </location>
</feature>
<name>A0A9W6L2K6_9PSEU</name>
<organism evidence="6 7">
    <name type="scientific">Pseudonocardia halophobica</name>
    <dbReference type="NCBI Taxonomy" id="29401"/>
    <lineage>
        <taxon>Bacteria</taxon>
        <taxon>Bacillati</taxon>
        <taxon>Actinomycetota</taxon>
        <taxon>Actinomycetes</taxon>
        <taxon>Pseudonocardiales</taxon>
        <taxon>Pseudonocardiaceae</taxon>
        <taxon>Pseudonocardia</taxon>
    </lineage>
</organism>
<evidence type="ECO:0000259" key="5">
    <source>
        <dbReference type="PROSITE" id="PS50949"/>
    </source>
</evidence>
<dbReference type="CDD" id="cd07377">
    <property type="entry name" value="WHTH_GntR"/>
    <property type="match status" value="1"/>
</dbReference>
<dbReference type="PROSITE" id="PS50949">
    <property type="entry name" value="HTH_GNTR"/>
    <property type="match status" value="1"/>
</dbReference>
<dbReference type="PANTHER" id="PTHR43537:SF5">
    <property type="entry name" value="UXU OPERON TRANSCRIPTIONAL REGULATOR"/>
    <property type="match status" value="1"/>
</dbReference>
<gene>
    <name evidence="6" type="ORF">GCM10017577_36220</name>
</gene>
<evidence type="ECO:0000256" key="2">
    <source>
        <dbReference type="ARBA" id="ARBA00023125"/>
    </source>
</evidence>
<evidence type="ECO:0000256" key="3">
    <source>
        <dbReference type="ARBA" id="ARBA00023163"/>
    </source>
</evidence>